<reference evidence="2 3" key="1">
    <citation type="submission" date="2019-03" db="EMBL/GenBank/DDBJ databases">
        <title>Genomic Encyclopedia of Type Strains, Phase III (KMG-III): the genomes of soil and plant-associated and newly described type strains.</title>
        <authorList>
            <person name="Whitman W."/>
        </authorList>
    </citation>
    <scope>NUCLEOTIDE SEQUENCE [LARGE SCALE GENOMIC DNA]</scope>
    <source>
        <strain evidence="2 3">CECT 8976</strain>
    </source>
</reference>
<dbReference type="Gene3D" id="3.30.70.120">
    <property type="match status" value="1"/>
</dbReference>
<dbReference type="PANTHER" id="PTHR23419">
    <property type="entry name" value="DIVALENT CATION TOLERANCE CUTA-RELATED"/>
    <property type="match status" value="1"/>
</dbReference>
<keyword evidence="3" id="KW-1185">Reference proteome</keyword>
<organism evidence="2 3">
    <name type="scientific">Paludibacterium purpuratum</name>
    <dbReference type="NCBI Taxonomy" id="1144873"/>
    <lineage>
        <taxon>Bacteria</taxon>
        <taxon>Pseudomonadati</taxon>
        <taxon>Pseudomonadota</taxon>
        <taxon>Betaproteobacteria</taxon>
        <taxon>Neisseriales</taxon>
        <taxon>Chromobacteriaceae</taxon>
        <taxon>Paludibacterium</taxon>
    </lineage>
</organism>
<sequence>MKALLVFCNVPDRAQAERIAQALVAGRLAACVNILAPCRSVYRWEGKVESADEIPLIIKTTDDAYPQLEQQLRALHPYQVPEIVACDIVVGLPDYLTWVGGQVFSRE</sequence>
<dbReference type="RefSeq" id="WP_133679863.1">
    <property type="nucleotide sequence ID" value="NZ_SNZP01000005.1"/>
</dbReference>
<dbReference type="InterPro" id="IPR004323">
    <property type="entry name" value="Ion_tolerance_CutA"/>
</dbReference>
<dbReference type="Proteomes" id="UP000295611">
    <property type="component" value="Unassembled WGS sequence"/>
</dbReference>
<dbReference type="EMBL" id="SNZP01000005">
    <property type="protein sequence ID" value="TDR80346.1"/>
    <property type="molecule type" value="Genomic_DNA"/>
</dbReference>
<name>A0A4R7B9I1_9NEIS</name>
<evidence type="ECO:0000256" key="1">
    <source>
        <dbReference type="ARBA" id="ARBA00010169"/>
    </source>
</evidence>
<dbReference type="Pfam" id="PF03091">
    <property type="entry name" value="CutA1"/>
    <property type="match status" value="1"/>
</dbReference>
<dbReference type="PANTHER" id="PTHR23419:SF8">
    <property type="entry name" value="FI09726P"/>
    <property type="match status" value="1"/>
</dbReference>
<gene>
    <name evidence="2" type="ORF">DFP86_105215</name>
</gene>
<dbReference type="InterPro" id="IPR011322">
    <property type="entry name" value="N-reg_PII-like_a/b"/>
</dbReference>
<dbReference type="InterPro" id="IPR015867">
    <property type="entry name" value="N-reg_PII/ATP_PRibTrfase_C"/>
</dbReference>
<dbReference type="OrthoDB" id="37622at2"/>
<dbReference type="GO" id="GO:0005507">
    <property type="term" value="F:copper ion binding"/>
    <property type="evidence" value="ECO:0007669"/>
    <property type="project" value="TreeGrafter"/>
</dbReference>
<dbReference type="GO" id="GO:0010038">
    <property type="term" value="P:response to metal ion"/>
    <property type="evidence" value="ECO:0007669"/>
    <property type="project" value="InterPro"/>
</dbReference>
<comment type="similarity">
    <text evidence="1">Belongs to the CutA family.</text>
</comment>
<evidence type="ECO:0000313" key="2">
    <source>
        <dbReference type="EMBL" id="TDR80346.1"/>
    </source>
</evidence>
<dbReference type="SUPFAM" id="SSF54913">
    <property type="entry name" value="GlnB-like"/>
    <property type="match status" value="1"/>
</dbReference>
<comment type="caution">
    <text evidence="2">The sequence shown here is derived from an EMBL/GenBank/DDBJ whole genome shotgun (WGS) entry which is preliminary data.</text>
</comment>
<proteinExistence type="inferred from homology"/>
<dbReference type="AlphaFoldDB" id="A0A4R7B9I1"/>
<evidence type="ECO:0000313" key="3">
    <source>
        <dbReference type="Proteomes" id="UP000295611"/>
    </source>
</evidence>
<accession>A0A4R7B9I1</accession>
<protein>
    <submittedName>
        <fullName evidence="2">Periplasmic divalent cation tolerance protein</fullName>
    </submittedName>
</protein>